<evidence type="ECO:0000256" key="3">
    <source>
        <dbReference type="PROSITE-ProRule" id="PRU00221"/>
    </source>
</evidence>
<dbReference type="PROSITE" id="PS50082">
    <property type="entry name" value="WD_REPEATS_2"/>
    <property type="match status" value="10"/>
</dbReference>
<feature type="repeat" description="WD" evidence="3">
    <location>
        <begin position="1350"/>
        <end position="1390"/>
    </location>
</feature>
<gene>
    <name evidence="5" type="ORF">PSON_ATCC_30995.1.T0340367</name>
</gene>
<sequence>MNSIYIKLKTNRRTYSSNNNKYHQDKYDAKIHFLLQEEDDENGNEVKQADVNLFLDFDKKSDVMLIRGQAGSGKSRAAKKIEEFIWKRHQRNQQDWIPIFISLPSLKDPIKNLFNEAMESDYYHFDRIQIRELKDAISNNRERVVLILDSYDELKNDIKSKNLYQTNDLAQQFNIKPEDNKNLKIIITTRSELLQDKNFASWFVGSDIKAFIDIELQQFSEKEIKEYLDKYSHLSVKNKIYGLYEYVQQIEGKKVDPEDVKLIQSKISPFIKKQSIDNIEVDKKQILLNGHKVKNILDNIKLLPYFKNLRDEQIIKLEKELLELWSQEKYQDSIDNLNISNILQTPYMMEIVVQVLPNFAKIYSEVAQIKELFKKNYLAIKESEKNSKLIIEKYKSKIRNQQQRYINNYNDEPDQQYNKLLKIMEEIKFFQNFSILNNLNQINTYPGLEADDKNAIISSYRQKIFTTYEFYENFINFYHAQQMIKQQRLGNVSNFEALRIDLWVYAESLALEMTLNDQTYFTHQISGLLKLEKLQEIKKPEKNWLDQYFDGTEKEQEYKNLIRSCILLTCKGNVYSFTHKSIQEFFAAKYVINLFQDFFENKKYTNEEIQKSIYNNDKFNISKANFQKISEFIINYFKGREQVFVNQLIEILKLSQKEDFLVRSASNSLFLLSQFKAFLGGQSLQNLKISDTKINGLSFFNSNLSRSIFENVEIDGCNFNLAKIEDVIWKIICKEQRTLSEHKQKVTALTMSLDGKRLYSGSIQGEIICWDYAQRKKQHIKQHNDQINCLIISPDGQLLASTGKKNTITLWNSITLEIIKLLEEHTDEVNSINFLQDKNEKLLASGSSDQTILLWNYDKMQRIKQPLKHKTKVMQLVIFPNSKQLASRCLDNCIRIWNINIEFPQIIQIFLNQSFELRSIGISADGQNLIAGYKYQQEQQDEVCVGVWVLRQESCRRELEIQKSKKIFSLAIFLQSEQLSTNKKTIIIAGSQNVIIFWQENLNENELIQKGSVEALAFSKDQKLLISASEIEIKLWNCYNDFTLNKLIDLNLDSILNSPIKKLALIDNNLIFWTQNKNIYYIQQNENQDVLTINCDGDVQEIEFGQSYIICGGNDEAIQIYKYYQSNFTNYDILENYSDERNPSKGINFLALSLDEQFLASADKNQMIYLFTITDRLWSLFHQFDTQKIVTSLSFIPTKNLLAFGCDDKTLILWDKDEKTIIDQFAGHSGQISMINSSSDGSLLIYKIYNEESQEQIGKQFKGIKSDVIQIVTSPNDEKFLGIGEDQQIQIWDLQSEKIKPSPITKKVDLTCALINQENNLITGQNNGDIIIWQMINEDENKFADGQLAQFGHSENINSLCFSPDGLNLVSSSEDKILVWDIQKNKKIEQINQSALQVMYFPNYPEKQLLLIRQQKKILIWNIIQREELRFQITDKVITAIDIIEESQQVVYGLDDGNILIWNNNGQDQPQKLEKKHDQKVNSISSKFDGSFLVLGSNDCKISIWKKDQHQLYEFVEFKEVHKNKVKVVIFTPDGQYLASGDSEGIIYIWVTDAYYEQEIHTEQYNCEIITMAFSQDGKILATGYNDKCIKIWKTEELILIQTIQRENENVFSISFSIDDKLAYSFGSDINLCANYLDINQNAQYIAYQTYTKYPILQAEKCQIKNCKIDDATDQNQSLLELFLQKKAIKEE</sequence>
<feature type="repeat" description="WD" evidence="3">
    <location>
        <begin position="822"/>
        <end position="865"/>
    </location>
</feature>
<dbReference type="PROSITE" id="PS50294">
    <property type="entry name" value="WD_REPEATS_REGION"/>
    <property type="match status" value="4"/>
</dbReference>
<evidence type="ECO:0000313" key="6">
    <source>
        <dbReference type="Proteomes" id="UP000692954"/>
    </source>
</evidence>
<protein>
    <recommendedName>
        <fullName evidence="4">NACHT domain-containing protein</fullName>
    </recommendedName>
</protein>
<dbReference type="InterPro" id="IPR001680">
    <property type="entry name" value="WD40_rpt"/>
</dbReference>
<feature type="repeat" description="WD" evidence="3">
    <location>
        <begin position="1261"/>
        <end position="1302"/>
    </location>
</feature>
<feature type="repeat" description="WD" evidence="3">
    <location>
        <begin position="1190"/>
        <end position="1224"/>
    </location>
</feature>
<dbReference type="CDD" id="cd00200">
    <property type="entry name" value="WD40"/>
    <property type="match status" value="2"/>
</dbReference>
<evidence type="ECO:0000256" key="2">
    <source>
        <dbReference type="ARBA" id="ARBA00022737"/>
    </source>
</evidence>
<feature type="repeat" description="WD" evidence="3">
    <location>
        <begin position="1474"/>
        <end position="1506"/>
    </location>
</feature>
<dbReference type="Proteomes" id="UP000692954">
    <property type="component" value="Unassembled WGS sequence"/>
</dbReference>
<keyword evidence="6" id="KW-1185">Reference proteome</keyword>
<dbReference type="Pfam" id="PF00400">
    <property type="entry name" value="WD40"/>
    <property type="match status" value="9"/>
</dbReference>
<keyword evidence="1 3" id="KW-0853">WD repeat</keyword>
<dbReference type="PANTHER" id="PTHR44129">
    <property type="entry name" value="WD REPEAT-CONTAINING PROTEIN POP1"/>
    <property type="match status" value="1"/>
</dbReference>
<dbReference type="SMART" id="SM00320">
    <property type="entry name" value="WD40"/>
    <property type="match status" value="15"/>
</dbReference>
<dbReference type="EMBL" id="CAJJDN010000034">
    <property type="protein sequence ID" value="CAD8076418.1"/>
    <property type="molecule type" value="Genomic_DNA"/>
</dbReference>
<feature type="repeat" description="WD" evidence="3">
    <location>
        <begin position="1562"/>
        <end position="1603"/>
    </location>
</feature>
<keyword evidence="2" id="KW-0677">Repeat</keyword>
<organism evidence="5 6">
    <name type="scientific">Paramecium sonneborni</name>
    <dbReference type="NCBI Taxonomy" id="65129"/>
    <lineage>
        <taxon>Eukaryota</taxon>
        <taxon>Sar</taxon>
        <taxon>Alveolata</taxon>
        <taxon>Ciliophora</taxon>
        <taxon>Intramacronucleata</taxon>
        <taxon>Oligohymenophorea</taxon>
        <taxon>Peniculida</taxon>
        <taxon>Parameciidae</taxon>
        <taxon>Paramecium</taxon>
    </lineage>
</organism>
<dbReference type="InterPro" id="IPR007111">
    <property type="entry name" value="NACHT_NTPase"/>
</dbReference>
<dbReference type="Pfam" id="PF05729">
    <property type="entry name" value="NACHT"/>
    <property type="match status" value="1"/>
</dbReference>
<proteinExistence type="predicted"/>
<comment type="caution">
    <text evidence="5">The sequence shown here is derived from an EMBL/GenBank/DDBJ whole genome shotgun (WGS) entry which is preliminary data.</text>
</comment>
<dbReference type="PROSITE" id="PS50837">
    <property type="entry name" value="NACHT"/>
    <property type="match status" value="1"/>
</dbReference>
<feature type="repeat" description="WD" evidence="3">
    <location>
        <begin position="780"/>
        <end position="812"/>
    </location>
</feature>
<feature type="repeat" description="WD" evidence="3">
    <location>
        <begin position="866"/>
        <end position="900"/>
    </location>
</feature>
<feature type="repeat" description="WD" evidence="3">
    <location>
        <begin position="739"/>
        <end position="780"/>
    </location>
</feature>
<name>A0A8S1M701_9CILI</name>
<evidence type="ECO:0000313" key="5">
    <source>
        <dbReference type="EMBL" id="CAD8076418.1"/>
    </source>
</evidence>
<feature type="domain" description="NACHT" evidence="4">
    <location>
        <begin position="62"/>
        <end position="191"/>
    </location>
</feature>
<accession>A0A8S1M701</accession>
<evidence type="ECO:0000256" key="1">
    <source>
        <dbReference type="ARBA" id="ARBA00022574"/>
    </source>
</evidence>
<dbReference type="OrthoDB" id="427518at2759"/>
<dbReference type="InterPro" id="IPR050349">
    <property type="entry name" value="WD_LIS1/nudF_dynein_reg"/>
</dbReference>
<feature type="repeat" description="WD" evidence="3">
    <location>
        <begin position="1519"/>
        <end position="1550"/>
    </location>
</feature>
<reference evidence="5" key="1">
    <citation type="submission" date="2021-01" db="EMBL/GenBank/DDBJ databases">
        <authorList>
            <consortium name="Genoscope - CEA"/>
            <person name="William W."/>
        </authorList>
    </citation>
    <scope>NUCLEOTIDE SEQUENCE</scope>
</reference>
<evidence type="ECO:0000259" key="4">
    <source>
        <dbReference type="PROSITE" id="PS50837"/>
    </source>
</evidence>